<keyword evidence="5" id="KW-1185">Reference proteome</keyword>
<reference evidence="4 5" key="1">
    <citation type="journal article" date="2015" name="Antonie Van Leeuwenhoek">
        <title>Oricola cellulosilytica gen. nov., sp. nov., a cellulose-degrading bacterium of the family Phyllobacteriaceae isolated from surface seashore water, and emended descriptions of Mesorhizobium loti and Phyllobacterium myrsinacearum.</title>
        <authorList>
            <person name="Hameed A."/>
            <person name="Shahina M."/>
            <person name="Lai W.A."/>
            <person name="Lin S.Y."/>
            <person name="Young L.S."/>
            <person name="Liu Y.C."/>
            <person name="Hsu Y.H."/>
            <person name="Young C.C."/>
        </authorList>
    </citation>
    <scope>NUCLEOTIDE SEQUENCE [LARGE SCALE GENOMIC DNA]</scope>
    <source>
        <strain evidence="4 5">KCTC 52183</strain>
    </source>
</reference>
<dbReference type="InterPro" id="IPR036291">
    <property type="entry name" value="NAD(P)-bd_dom_sf"/>
</dbReference>
<evidence type="ECO:0000259" key="2">
    <source>
        <dbReference type="Pfam" id="PF01232"/>
    </source>
</evidence>
<keyword evidence="1" id="KW-0560">Oxidoreductase</keyword>
<comment type="caution">
    <text evidence="4">The sequence shown here is derived from an EMBL/GenBank/DDBJ whole genome shotgun (WGS) entry which is preliminary data.</text>
</comment>
<dbReference type="Pfam" id="PF01232">
    <property type="entry name" value="Mannitol_dh"/>
    <property type="match status" value="1"/>
</dbReference>
<dbReference type="OrthoDB" id="271711at2"/>
<dbReference type="EMBL" id="SJST01000005">
    <property type="protein sequence ID" value="TCD13357.1"/>
    <property type="molecule type" value="Genomic_DNA"/>
</dbReference>
<evidence type="ECO:0000256" key="1">
    <source>
        <dbReference type="ARBA" id="ARBA00023002"/>
    </source>
</evidence>
<dbReference type="PANTHER" id="PTHR43362:SF1">
    <property type="entry name" value="MANNITOL DEHYDROGENASE 2-RELATED"/>
    <property type="match status" value="1"/>
</dbReference>
<dbReference type="SUPFAM" id="SSF48179">
    <property type="entry name" value="6-phosphogluconate dehydrogenase C-terminal domain-like"/>
    <property type="match status" value="1"/>
</dbReference>
<dbReference type="Gene3D" id="1.10.1040.10">
    <property type="entry name" value="N-(1-d-carboxylethyl)-l-norvaline Dehydrogenase, domain 2"/>
    <property type="match status" value="1"/>
</dbReference>
<sequence>MAHLTVRRGTLQPRLLHIGFGGFARAHTVAVVQRMLDALPAAQADWGIRVARLHSGTELLNALDTAGGSYVLVEIDNAGARTKQIDCILGTFQPARDGGEAVVRALSEPELIAVTLTVTEKGYCLRNGMLNSEDPSVKADLARGGWRSLPGLLVEGLNRRRTAGLPGLALLSCDNLPENGRLLARSVLDFARARDAGLADWIAKTTTFPSSMVDRITPALDNEGRALIADLTGADDPNGIVTEPFLQWVIEDRFHGPRPPLHLGGAQFVTDIRPWEAMKLRMLNASHTMLAHLGGLLGFQTIDECMGDNRLVEAARRLMLDEAAPTLPPLAGADLPGYGQALLARFANTHLRHRCSQIATDTSQKLPQRLLAPITWHLSRGSAWPIMSLTVAGWMAWARGRDDSGRTLPLNDPLAEQIGEAGAIPDGPSYVAALLALREIFPPNLSGDPRFVSAIQSAYASLRSEGVRTVLDRAISHRDLP</sequence>
<feature type="domain" description="Mannitol dehydrogenase C-terminal" evidence="3">
    <location>
        <begin position="271"/>
        <end position="462"/>
    </location>
</feature>
<dbReference type="InterPro" id="IPR013131">
    <property type="entry name" value="Mannitol_DH_N"/>
</dbReference>
<dbReference type="InterPro" id="IPR000669">
    <property type="entry name" value="Mannitol_DH"/>
</dbReference>
<feature type="domain" description="Mannitol dehydrogenase N-terminal" evidence="2">
    <location>
        <begin position="14"/>
        <end position="261"/>
    </location>
</feature>
<dbReference type="Proteomes" id="UP000291301">
    <property type="component" value="Unassembled WGS sequence"/>
</dbReference>
<evidence type="ECO:0000259" key="3">
    <source>
        <dbReference type="Pfam" id="PF08125"/>
    </source>
</evidence>
<gene>
    <name evidence="4" type="ORF">E0D97_12770</name>
</gene>
<accession>A0A4R0PBN9</accession>
<dbReference type="InterPro" id="IPR008927">
    <property type="entry name" value="6-PGluconate_DH-like_C_sf"/>
</dbReference>
<dbReference type="PANTHER" id="PTHR43362">
    <property type="entry name" value="MANNITOL DEHYDROGENASE DSF1-RELATED"/>
    <property type="match status" value="1"/>
</dbReference>
<dbReference type="Pfam" id="PF08125">
    <property type="entry name" value="Mannitol_dh_C"/>
    <property type="match status" value="1"/>
</dbReference>
<dbReference type="Gene3D" id="3.40.50.720">
    <property type="entry name" value="NAD(P)-binding Rossmann-like Domain"/>
    <property type="match status" value="1"/>
</dbReference>
<organism evidence="4 5">
    <name type="scientific">Oricola cellulosilytica</name>
    <dbReference type="NCBI Taxonomy" id="1429082"/>
    <lineage>
        <taxon>Bacteria</taxon>
        <taxon>Pseudomonadati</taxon>
        <taxon>Pseudomonadota</taxon>
        <taxon>Alphaproteobacteria</taxon>
        <taxon>Hyphomicrobiales</taxon>
        <taxon>Ahrensiaceae</taxon>
        <taxon>Oricola</taxon>
    </lineage>
</organism>
<dbReference type="AlphaFoldDB" id="A0A4R0PBN9"/>
<dbReference type="RefSeq" id="WP_131569522.1">
    <property type="nucleotide sequence ID" value="NZ_JAINFK010000006.1"/>
</dbReference>
<dbReference type="SUPFAM" id="SSF51735">
    <property type="entry name" value="NAD(P)-binding Rossmann-fold domains"/>
    <property type="match status" value="1"/>
</dbReference>
<dbReference type="PRINTS" id="PR00084">
    <property type="entry name" value="MTLDHDRGNASE"/>
</dbReference>
<proteinExistence type="predicted"/>
<evidence type="ECO:0000313" key="4">
    <source>
        <dbReference type="EMBL" id="TCD13357.1"/>
    </source>
</evidence>
<dbReference type="InterPro" id="IPR013328">
    <property type="entry name" value="6PGD_dom2"/>
</dbReference>
<dbReference type="GO" id="GO:0016616">
    <property type="term" value="F:oxidoreductase activity, acting on the CH-OH group of donors, NAD or NADP as acceptor"/>
    <property type="evidence" value="ECO:0007669"/>
    <property type="project" value="TreeGrafter"/>
</dbReference>
<dbReference type="InterPro" id="IPR050988">
    <property type="entry name" value="Mannitol_DH/Oxidoreductase"/>
</dbReference>
<protein>
    <submittedName>
        <fullName evidence="4">Mannitol dehydrogenase family protein</fullName>
    </submittedName>
</protein>
<name>A0A4R0PBN9_9HYPH</name>
<dbReference type="InterPro" id="IPR013118">
    <property type="entry name" value="Mannitol_DH_C"/>
</dbReference>
<evidence type="ECO:0000313" key="5">
    <source>
        <dbReference type="Proteomes" id="UP000291301"/>
    </source>
</evidence>